<evidence type="ECO:0000256" key="1">
    <source>
        <dbReference type="SAM" id="Phobius"/>
    </source>
</evidence>
<dbReference type="Gene3D" id="1.20.1260.10">
    <property type="match status" value="1"/>
</dbReference>
<dbReference type="Proteomes" id="UP000557307">
    <property type="component" value="Unassembled WGS sequence"/>
</dbReference>
<dbReference type="AlphaFoldDB" id="A0A840TVS5"/>
<keyword evidence="4" id="KW-1185">Reference proteome</keyword>
<reference evidence="3 4" key="1">
    <citation type="submission" date="2020-08" db="EMBL/GenBank/DDBJ databases">
        <title>Genomic Encyclopedia of Type Strains, Phase IV (KMG-IV): sequencing the most valuable type-strain genomes for metagenomic binning, comparative biology and taxonomic classification.</title>
        <authorList>
            <person name="Goeker M."/>
        </authorList>
    </citation>
    <scope>NUCLEOTIDE SEQUENCE [LARGE SCALE GENOMIC DNA]</scope>
    <source>
        <strain evidence="3 4">DSM 105074</strain>
    </source>
</reference>
<evidence type="ECO:0000313" key="4">
    <source>
        <dbReference type="Proteomes" id="UP000557307"/>
    </source>
</evidence>
<feature type="transmembrane region" description="Helical" evidence="1">
    <location>
        <begin position="70"/>
        <end position="87"/>
    </location>
</feature>
<dbReference type="Pfam" id="PF03713">
    <property type="entry name" value="DUF305"/>
    <property type="match status" value="1"/>
</dbReference>
<dbReference type="RefSeq" id="WP_184178699.1">
    <property type="nucleotide sequence ID" value="NZ_JACHGF010000013.1"/>
</dbReference>
<dbReference type="EMBL" id="JACHGF010000013">
    <property type="protein sequence ID" value="MBB5287015.1"/>
    <property type="molecule type" value="Genomic_DNA"/>
</dbReference>
<proteinExistence type="predicted"/>
<evidence type="ECO:0000259" key="2">
    <source>
        <dbReference type="Pfam" id="PF03713"/>
    </source>
</evidence>
<evidence type="ECO:0000313" key="3">
    <source>
        <dbReference type="EMBL" id="MBB5287015.1"/>
    </source>
</evidence>
<name>A0A840TVS5_9BACT</name>
<dbReference type="InterPro" id="IPR005183">
    <property type="entry name" value="DUF305_CopM-like"/>
</dbReference>
<comment type="caution">
    <text evidence="3">The sequence shown here is derived from an EMBL/GenBank/DDBJ whole genome shotgun (WGS) entry which is preliminary data.</text>
</comment>
<keyword evidence="1" id="KW-0472">Membrane</keyword>
<accession>A0A840TVS5</accession>
<keyword evidence="1" id="KW-0812">Transmembrane</keyword>
<feature type="transmembrane region" description="Helical" evidence="1">
    <location>
        <begin position="40"/>
        <end position="58"/>
    </location>
</feature>
<dbReference type="InterPro" id="IPR012347">
    <property type="entry name" value="Ferritin-like"/>
</dbReference>
<protein>
    <recommendedName>
        <fullName evidence="2">DUF305 domain-containing protein</fullName>
    </recommendedName>
</protein>
<gene>
    <name evidence="3" type="ORF">HNQ92_005177</name>
</gene>
<keyword evidence="1" id="KW-1133">Transmembrane helix</keyword>
<feature type="transmembrane region" description="Helical" evidence="1">
    <location>
        <begin position="9"/>
        <end position="28"/>
    </location>
</feature>
<feature type="domain" description="DUF305" evidence="2">
    <location>
        <begin position="95"/>
        <end position="146"/>
    </location>
</feature>
<sequence length="150" mass="17030">MKSNSYSKFALMLAVSFVVMYSVMFLNVDSVDHIYLSLNRLYMTLLMVAPMAVFMLLFMGGMYKDKKINTAIYVVSISVFVGVFAMLRNQTLVGDVQYMKAMIPHHSSAILTSQNALIEDPEVRKLADDIIKAQEKEIAQMKAMLDRLEK</sequence>
<organism evidence="3 4">
    <name type="scientific">Rhabdobacter roseus</name>
    <dbReference type="NCBI Taxonomy" id="1655419"/>
    <lineage>
        <taxon>Bacteria</taxon>
        <taxon>Pseudomonadati</taxon>
        <taxon>Bacteroidota</taxon>
        <taxon>Cytophagia</taxon>
        <taxon>Cytophagales</taxon>
        <taxon>Cytophagaceae</taxon>
        <taxon>Rhabdobacter</taxon>
    </lineage>
</organism>